<dbReference type="Pfam" id="PF10933">
    <property type="entry name" value="DUF2827"/>
    <property type="match status" value="1"/>
</dbReference>
<name>F9Q6Q1_9PAST</name>
<dbReference type="EMBL" id="AFUV01000004">
    <property type="protein sequence ID" value="EGV07196.1"/>
    <property type="molecule type" value="Genomic_DNA"/>
</dbReference>
<reference evidence="1 2" key="1">
    <citation type="submission" date="2011-07" db="EMBL/GenBank/DDBJ databases">
        <authorList>
            <person name="Harkins D.M."/>
            <person name="Madupu R."/>
            <person name="Durkin A.S."/>
            <person name="Torralba M."/>
            <person name="Methe B."/>
            <person name="Sutton G.G."/>
            <person name="Nelson K.E."/>
        </authorList>
    </citation>
    <scope>NUCLEOTIDE SEQUENCE [LARGE SCALE GENOMIC DNA]</scope>
    <source>
        <strain evidence="1 2">HK 85</strain>
    </source>
</reference>
<comment type="caution">
    <text evidence="1">The sequence shown here is derived from an EMBL/GenBank/DDBJ whole genome shotgun (WGS) entry which is preliminary data.</text>
</comment>
<evidence type="ECO:0000313" key="2">
    <source>
        <dbReference type="Proteomes" id="UP000006235"/>
    </source>
</evidence>
<accession>F9Q6Q1</accession>
<organism evidence="1 2">
    <name type="scientific">Haemophilus pittmaniae HK 85</name>
    <dbReference type="NCBI Taxonomy" id="1035188"/>
    <lineage>
        <taxon>Bacteria</taxon>
        <taxon>Pseudomonadati</taxon>
        <taxon>Pseudomonadota</taxon>
        <taxon>Gammaproteobacteria</taxon>
        <taxon>Pasteurellales</taxon>
        <taxon>Pasteurellaceae</taxon>
        <taxon>Haemophilus</taxon>
    </lineage>
</organism>
<evidence type="ECO:0000313" key="1">
    <source>
        <dbReference type="EMBL" id="EGV07196.1"/>
    </source>
</evidence>
<protein>
    <submittedName>
        <fullName evidence="1">Uncharacterized protein</fullName>
    </submittedName>
</protein>
<sequence length="109" mass="12745">MPDFLTRYTDIVVAHQWENGLNYAYNDALYGGYPFVHNSTLLPKGVGYYYSGFDAFEGANVVLQVIENHDKHHEDYVKRANRFLETLLPDNPINIAIYEREILRLFEDE</sequence>
<dbReference type="InterPro" id="IPR021234">
    <property type="entry name" value="DUF2827"/>
</dbReference>
<dbReference type="AlphaFoldDB" id="F9Q6Q1"/>
<proteinExistence type="predicted"/>
<dbReference type="Proteomes" id="UP000006235">
    <property type="component" value="Unassembled WGS sequence"/>
</dbReference>
<gene>
    <name evidence="1" type="ORF">HMPREF9952_2316</name>
</gene>
<dbReference type="STRING" id="1035188.HMPREF9952_2316"/>